<evidence type="ECO:0000256" key="1">
    <source>
        <dbReference type="SAM" id="MobiDB-lite"/>
    </source>
</evidence>
<accession>A0A401YRR5</accession>
<name>A0A401YRR5_9ACTN</name>
<organism evidence="3 4">
    <name type="scientific">Embleya hyalina</name>
    <dbReference type="NCBI Taxonomy" id="516124"/>
    <lineage>
        <taxon>Bacteria</taxon>
        <taxon>Bacillati</taxon>
        <taxon>Actinomycetota</taxon>
        <taxon>Actinomycetes</taxon>
        <taxon>Kitasatosporales</taxon>
        <taxon>Streptomycetaceae</taxon>
        <taxon>Embleya</taxon>
    </lineage>
</organism>
<comment type="caution">
    <text evidence="3">The sequence shown here is derived from an EMBL/GenBank/DDBJ whole genome shotgun (WGS) entry which is preliminary data.</text>
</comment>
<protein>
    <recommendedName>
        <fullName evidence="2">DUF11 domain-containing protein</fullName>
    </recommendedName>
</protein>
<dbReference type="InterPro" id="IPR001434">
    <property type="entry name" value="OmcB-like_DUF11"/>
</dbReference>
<dbReference type="AlphaFoldDB" id="A0A401YRR5"/>
<dbReference type="EMBL" id="BIFH01000023">
    <property type="protein sequence ID" value="GCD97282.1"/>
    <property type="molecule type" value="Genomic_DNA"/>
</dbReference>
<keyword evidence="4" id="KW-1185">Reference proteome</keyword>
<evidence type="ECO:0000313" key="3">
    <source>
        <dbReference type="EMBL" id="GCD97282.1"/>
    </source>
</evidence>
<proteinExistence type="predicted"/>
<reference evidence="3 4" key="1">
    <citation type="submission" date="2018-12" db="EMBL/GenBank/DDBJ databases">
        <title>Draft genome sequence of Embleya hyalina NBRC 13850T.</title>
        <authorList>
            <person name="Komaki H."/>
            <person name="Hosoyama A."/>
            <person name="Kimura A."/>
            <person name="Ichikawa N."/>
            <person name="Tamura T."/>
        </authorList>
    </citation>
    <scope>NUCLEOTIDE SEQUENCE [LARGE SCALE GENOMIC DNA]</scope>
    <source>
        <strain evidence="3 4">NBRC 13850</strain>
    </source>
</reference>
<feature type="region of interest" description="Disordered" evidence="1">
    <location>
        <begin position="101"/>
        <end position="142"/>
    </location>
</feature>
<evidence type="ECO:0000313" key="4">
    <source>
        <dbReference type="Proteomes" id="UP000286931"/>
    </source>
</evidence>
<feature type="domain" description="DUF11" evidence="2">
    <location>
        <begin position="144"/>
        <end position="240"/>
    </location>
</feature>
<sequence length="274" mass="28376">MQVERKRRNGKWADMMRAKTRAGRALAAVAVGVTVAVGAYPVAVGTAAATPVPRYRPQPVAPAHAGDSTTSGGTALGDAMADLRVRLDGLWATLGRRLQGSLADPMDRPTGPPPGVKLPDPPDRGMGTSSVTHRPVDPTAPPKLELRRAADPAQAKPGDRITHTVTVRNGGGTEAKSAIVRNTLPAGGKRVESKPSQGEFDSATGVWKTGRIKPGAEVSLILVLTVPEGAAGSEMTARSSFVSAPGAERVIRDACTDDAEAACASTRVADSRTR</sequence>
<dbReference type="NCBIfam" id="TIGR01451">
    <property type="entry name" value="B_ant_repeat"/>
    <property type="match status" value="1"/>
</dbReference>
<dbReference type="Gene3D" id="2.60.40.10">
    <property type="entry name" value="Immunoglobulins"/>
    <property type="match status" value="1"/>
</dbReference>
<gene>
    <name evidence="3" type="ORF">EHYA_04974</name>
</gene>
<dbReference type="Proteomes" id="UP000286931">
    <property type="component" value="Unassembled WGS sequence"/>
</dbReference>
<dbReference type="InterPro" id="IPR047589">
    <property type="entry name" value="DUF11_rpt"/>
</dbReference>
<evidence type="ECO:0000259" key="2">
    <source>
        <dbReference type="Pfam" id="PF01345"/>
    </source>
</evidence>
<dbReference type="GO" id="GO:0005975">
    <property type="term" value="P:carbohydrate metabolic process"/>
    <property type="evidence" value="ECO:0007669"/>
    <property type="project" value="UniProtKB-ARBA"/>
</dbReference>
<dbReference type="InterPro" id="IPR013783">
    <property type="entry name" value="Ig-like_fold"/>
</dbReference>
<dbReference type="Pfam" id="PF01345">
    <property type="entry name" value="DUF11"/>
    <property type="match status" value="1"/>
</dbReference>